<dbReference type="InterPro" id="IPR052523">
    <property type="entry name" value="Trichothecene_AcTrans"/>
</dbReference>
<reference evidence="3" key="1">
    <citation type="submission" date="2022-10" db="EMBL/GenBank/DDBJ databases">
        <title>The WGS of Solirubrobacter sp. CPCC 204708.</title>
        <authorList>
            <person name="Jiang Z."/>
        </authorList>
    </citation>
    <scope>NUCLEOTIDE SEQUENCE</scope>
    <source>
        <strain evidence="3">CPCC 204708</strain>
    </source>
</reference>
<feature type="region of interest" description="Disordered" evidence="1">
    <location>
        <begin position="199"/>
        <end position="280"/>
    </location>
</feature>
<feature type="domain" description="N-acetyltransferase" evidence="2">
    <location>
        <begin position="54"/>
        <end position="197"/>
    </location>
</feature>
<feature type="compositionally biased region" description="Pro residues" evidence="1">
    <location>
        <begin position="220"/>
        <end position="229"/>
    </location>
</feature>
<organism evidence="3 4">
    <name type="scientific">Solirubrobacter deserti</name>
    <dbReference type="NCBI Taxonomy" id="2282478"/>
    <lineage>
        <taxon>Bacteria</taxon>
        <taxon>Bacillati</taxon>
        <taxon>Actinomycetota</taxon>
        <taxon>Thermoleophilia</taxon>
        <taxon>Solirubrobacterales</taxon>
        <taxon>Solirubrobacteraceae</taxon>
        <taxon>Solirubrobacter</taxon>
    </lineage>
</organism>
<dbReference type="Proteomes" id="UP001147700">
    <property type="component" value="Unassembled WGS sequence"/>
</dbReference>
<dbReference type="SUPFAM" id="SSF55729">
    <property type="entry name" value="Acyl-CoA N-acyltransferases (Nat)"/>
    <property type="match status" value="1"/>
</dbReference>
<dbReference type="PROSITE" id="PS51186">
    <property type="entry name" value="GNAT"/>
    <property type="match status" value="1"/>
</dbReference>
<dbReference type="Pfam" id="PF13508">
    <property type="entry name" value="Acetyltransf_7"/>
    <property type="match status" value="1"/>
</dbReference>
<gene>
    <name evidence="3" type="ORF">OJ962_34110</name>
</gene>
<evidence type="ECO:0000256" key="1">
    <source>
        <dbReference type="SAM" id="MobiDB-lite"/>
    </source>
</evidence>
<evidence type="ECO:0000259" key="2">
    <source>
        <dbReference type="PROSITE" id="PS51186"/>
    </source>
</evidence>
<feature type="compositionally biased region" description="Low complexity" evidence="1">
    <location>
        <begin position="261"/>
        <end position="271"/>
    </location>
</feature>
<accession>A0ABT4RWG1</accession>
<dbReference type="InterPro" id="IPR000182">
    <property type="entry name" value="GNAT_dom"/>
</dbReference>
<feature type="compositionally biased region" description="Low complexity" evidence="1">
    <location>
        <begin position="230"/>
        <end position="240"/>
    </location>
</feature>
<dbReference type="RefSeq" id="WP_270006942.1">
    <property type="nucleotide sequence ID" value="NZ_JAPCID010000106.1"/>
</dbReference>
<sequence>MTTTQTSTILGVRPMQSGEAPAVARVLATALADDPFIRWIAGTDHDRATVWMLAGLRMAERHGLVLVDESLDGAALLMPPGSLPLPARENLVLAPALVRAVGVRRVPGVLRALAALDRAHPETPHWTGLVLGVHPRAQGRGLGRRIIAAALAAVGDDAAYLEVCEGGPAELYARFGFEAHARVSPGHGAPVMATMWREGSGGARAGPPPTTRARCGGRPRGPPPMPAAPCAPCAGGARTPRSCTPSCRRRAAWRRPGGWRGRAAPAGRSGPAPGPPRLGA</sequence>
<dbReference type="EMBL" id="JAPCID010000106">
    <property type="protein sequence ID" value="MDA0142570.1"/>
    <property type="molecule type" value="Genomic_DNA"/>
</dbReference>
<evidence type="ECO:0000313" key="4">
    <source>
        <dbReference type="Proteomes" id="UP001147700"/>
    </source>
</evidence>
<protein>
    <submittedName>
        <fullName evidence="3">GNAT family N-acetyltransferase</fullName>
    </submittedName>
</protein>
<name>A0ABT4RWG1_9ACTN</name>
<evidence type="ECO:0000313" key="3">
    <source>
        <dbReference type="EMBL" id="MDA0142570.1"/>
    </source>
</evidence>
<proteinExistence type="predicted"/>
<dbReference type="Gene3D" id="3.40.630.30">
    <property type="match status" value="1"/>
</dbReference>
<comment type="caution">
    <text evidence="3">The sequence shown here is derived from an EMBL/GenBank/DDBJ whole genome shotgun (WGS) entry which is preliminary data.</text>
</comment>
<dbReference type="PANTHER" id="PTHR42791:SF1">
    <property type="entry name" value="N-ACETYLTRANSFERASE DOMAIN-CONTAINING PROTEIN"/>
    <property type="match status" value="1"/>
</dbReference>
<keyword evidence="4" id="KW-1185">Reference proteome</keyword>
<dbReference type="PANTHER" id="PTHR42791">
    <property type="entry name" value="GNAT FAMILY ACETYLTRANSFERASE"/>
    <property type="match status" value="1"/>
</dbReference>
<dbReference type="InterPro" id="IPR016181">
    <property type="entry name" value="Acyl_CoA_acyltransferase"/>
</dbReference>
<feature type="non-terminal residue" evidence="3">
    <location>
        <position position="280"/>
    </location>
</feature>